<sequence length="118" mass="13885">MARCRHKIGFLSLRDCGNPVVGLCSQCNRPVCDKHQKAIEQGPVCFECYAQDMSEDEITGDMARLHHRRHYYHSTGYYPYYYGHSRRYGDDDYRYFDSDVESELGHDEDIDPEDFQDS</sequence>
<organism evidence="1 2">
    <name type="scientific">candidate division CSSED10-310 bacterium</name>
    <dbReference type="NCBI Taxonomy" id="2855610"/>
    <lineage>
        <taxon>Bacteria</taxon>
        <taxon>Bacteria division CSSED10-310</taxon>
    </lineage>
</organism>
<keyword evidence="2" id="KW-1185">Reference proteome</keyword>
<evidence type="ECO:0000313" key="1">
    <source>
        <dbReference type="EMBL" id="MFC1849820.1"/>
    </source>
</evidence>
<dbReference type="Proteomes" id="UP001594351">
    <property type="component" value="Unassembled WGS sequence"/>
</dbReference>
<reference evidence="1 2" key="1">
    <citation type="submission" date="2024-09" db="EMBL/GenBank/DDBJ databases">
        <title>Laminarin stimulates single cell rates of sulfate reduction while oxygen inhibits transcriptomic activity in coastal marine sediment.</title>
        <authorList>
            <person name="Lindsay M."/>
            <person name="Orcutt B."/>
            <person name="Emerson D."/>
            <person name="Stepanauskas R."/>
            <person name="D'Angelo T."/>
        </authorList>
    </citation>
    <scope>NUCLEOTIDE SEQUENCE [LARGE SCALE GENOMIC DNA]</scope>
    <source>
        <strain evidence="1">SAG AM-311-K15</strain>
    </source>
</reference>
<proteinExistence type="predicted"/>
<comment type="caution">
    <text evidence="1">The sequence shown here is derived from an EMBL/GenBank/DDBJ whole genome shotgun (WGS) entry which is preliminary data.</text>
</comment>
<name>A0ABV6YUE0_UNCC1</name>
<dbReference type="EMBL" id="JBHPBY010000061">
    <property type="protein sequence ID" value="MFC1849820.1"/>
    <property type="molecule type" value="Genomic_DNA"/>
</dbReference>
<evidence type="ECO:0008006" key="3">
    <source>
        <dbReference type="Google" id="ProtNLM"/>
    </source>
</evidence>
<evidence type="ECO:0000313" key="2">
    <source>
        <dbReference type="Proteomes" id="UP001594351"/>
    </source>
</evidence>
<gene>
    <name evidence="1" type="ORF">ACFL27_06390</name>
</gene>
<accession>A0ABV6YUE0</accession>
<protein>
    <recommendedName>
        <fullName evidence="3">CHY-type domain-containing protein</fullName>
    </recommendedName>
</protein>